<name>A0A9X5BJX2_9FIRM</name>
<reference evidence="3" key="1">
    <citation type="submission" date="2018-09" db="EMBL/GenBank/DDBJ databases">
        <title>Murine metabolic-syndrome-specific gut microbial biobank.</title>
        <authorList>
            <person name="Liu C."/>
        </authorList>
    </citation>
    <scope>NUCLEOTIDE SEQUENCE</scope>
    <source>
        <strain evidence="3">D42-62</strain>
    </source>
</reference>
<feature type="chain" id="PRO_5040925584" evidence="2">
    <location>
        <begin position="31"/>
        <end position="224"/>
    </location>
</feature>
<dbReference type="Proteomes" id="UP001154420">
    <property type="component" value="Unassembled WGS sequence"/>
</dbReference>
<dbReference type="RefSeq" id="WP_160562036.1">
    <property type="nucleotide sequence ID" value="NZ_QZDT01000064.1"/>
</dbReference>
<protein>
    <submittedName>
        <fullName evidence="3">Uncharacterized protein</fullName>
    </submittedName>
</protein>
<feature type="signal peptide" evidence="2">
    <location>
        <begin position="1"/>
        <end position="30"/>
    </location>
</feature>
<evidence type="ECO:0000256" key="1">
    <source>
        <dbReference type="SAM" id="MobiDB-lite"/>
    </source>
</evidence>
<keyword evidence="2" id="KW-0732">Signal</keyword>
<accession>A0A9X5BJX2</accession>
<evidence type="ECO:0000313" key="4">
    <source>
        <dbReference type="Proteomes" id="UP001154420"/>
    </source>
</evidence>
<dbReference type="AlphaFoldDB" id="A0A9X5BJX2"/>
<comment type="caution">
    <text evidence="3">The sequence shown here is derived from an EMBL/GenBank/DDBJ whole genome shotgun (WGS) entry which is preliminary data.</text>
</comment>
<feature type="compositionally biased region" description="Basic and acidic residues" evidence="1">
    <location>
        <begin position="175"/>
        <end position="184"/>
    </location>
</feature>
<proteinExistence type="predicted"/>
<evidence type="ECO:0000313" key="3">
    <source>
        <dbReference type="EMBL" id="NBJ95084.1"/>
    </source>
</evidence>
<keyword evidence="4" id="KW-1185">Reference proteome</keyword>
<dbReference type="EMBL" id="QZDT01000064">
    <property type="protein sequence ID" value="NBJ95084.1"/>
    <property type="molecule type" value="Genomic_DNA"/>
</dbReference>
<sequence length="224" mass="24872">MRFIKKFTAAALAVAIVFGGFGISGNVAQARDIGDVSKYCTMEQYRQLAAVDAKAQKITQLINDKTIGCHDSGSSWEGTEKTRYWLTESQIDVFWNTANIYLFPVYDSTPSILHTWGAEGLLKDVDNNGVPNWTVIDGVTYLTSINCDEVMEVINEMSAVLFPFQPFLQAEWERKNGKERKEAKSSGGSHTHNYVETIVEEATADTDRIVALECTPADSSSHML</sequence>
<feature type="region of interest" description="Disordered" evidence="1">
    <location>
        <begin position="175"/>
        <end position="194"/>
    </location>
</feature>
<evidence type="ECO:0000256" key="2">
    <source>
        <dbReference type="SAM" id="SignalP"/>
    </source>
</evidence>
<dbReference type="OrthoDB" id="9922661at2"/>
<gene>
    <name evidence="3" type="ORF">D5281_21610</name>
</gene>
<organism evidence="3 4">
    <name type="scientific">Parablautia muri</name>
    <dbReference type="NCBI Taxonomy" id="2320879"/>
    <lineage>
        <taxon>Bacteria</taxon>
        <taxon>Bacillati</taxon>
        <taxon>Bacillota</taxon>
        <taxon>Clostridia</taxon>
        <taxon>Lachnospirales</taxon>
        <taxon>Lachnospiraceae</taxon>
        <taxon>Parablautia</taxon>
    </lineage>
</organism>